<dbReference type="Pfam" id="PF01554">
    <property type="entry name" value="MatE"/>
    <property type="match status" value="2"/>
</dbReference>
<dbReference type="Proteomes" id="UP000235371">
    <property type="component" value="Unassembled WGS sequence"/>
</dbReference>
<protein>
    <submittedName>
        <fullName evidence="8">MATE efflux family protein</fullName>
    </submittedName>
</protein>
<feature type="region of interest" description="Disordered" evidence="6">
    <location>
        <begin position="47"/>
        <end position="66"/>
    </location>
</feature>
<comment type="similarity">
    <text evidence="2">Belongs to the multi antimicrobial extrusion (MATE) (TC 2.A.66.1) family.</text>
</comment>
<dbReference type="FunCoup" id="A0A2J6SXC2">
    <property type="interactions" value="133"/>
</dbReference>
<evidence type="ECO:0000256" key="7">
    <source>
        <dbReference type="SAM" id="Phobius"/>
    </source>
</evidence>
<reference evidence="8 9" key="1">
    <citation type="submission" date="2016-04" db="EMBL/GenBank/DDBJ databases">
        <title>A degradative enzymes factory behind the ericoid mycorrhizal symbiosis.</title>
        <authorList>
            <consortium name="DOE Joint Genome Institute"/>
            <person name="Martino E."/>
            <person name="Morin E."/>
            <person name="Grelet G."/>
            <person name="Kuo A."/>
            <person name="Kohler A."/>
            <person name="Daghino S."/>
            <person name="Barry K."/>
            <person name="Choi C."/>
            <person name="Cichocki N."/>
            <person name="Clum A."/>
            <person name="Copeland A."/>
            <person name="Hainaut M."/>
            <person name="Haridas S."/>
            <person name="Labutti K."/>
            <person name="Lindquist E."/>
            <person name="Lipzen A."/>
            <person name="Khouja H.-R."/>
            <person name="Murat C."/>
            <person name="Ohm R."/>
            <person name="Olson A."/>
            <person name="Spatafora J."/>
            <person name="Veneault-Fourrey C."/>
            <person name="Henrissat B."/>
            <person name="Grigoriev I."/>
            <person name="Martin F."/>
            <person name="Perotto S."/>
        </authorList>
    </citation>
    <scope>NUCLEOTIDE SEQUENCE [LARGE SCALE GENOMIC DNA]</scope>
    <source>
        <strain evidence="8 9">E</strain>
    </source>
</reference>
<feature type="transmembrane region" description="Helical" evidence="7">
    <location>
        <begin position="486"/>
        <end position="506"/>
    </location>
</feature>
<evidence type="ECO:0000256" key="5">
    <source>
        <dbReference type="ARBA" id="ARBA00023136"/>
    </source>
</evidence>
<dbReference type="RefSeq" id="XP_024732328.1">
    <property type="nucleotide sequence ID" value="XM_024887884.1"/>
</dbReference>
<feature type="transmembrane region" description="Helical" evidence="7">
    <location>
        <begin position="307"/>
        <end position="325"/>
    </location>
</feature>
<keyword evidence="4 7" id="KW-1133">Transmembrane helix</keyword>
<evidence type="ECO:0000256" key="3">
    <source>
        <dbReference type="ARBA" id="ARBA00022692"/>
    </source>
</evidence>
<feature type="transmembrane region" description="Helical" evidence="7">
    <location>
        <begin position="266"/>
        <end position="287"/>
    </location>
</feature>
<evidence type="ECO:0000256" key="2">
    <source>
        <dbReference type="ARBA" id="ARBA00010199"/>
    </source>
</evidence>
<dbReference type="PANTHER" id="PTHR11206">
    <property type="entry name" value="MULTIDRUG RESISTANCE PROTEIN"/>
    <property type="match status" value="1"/>
</dbReference>
<dbReference type="InterPro" id="IPR045069">
    <property type="entry name" value="MATE_euk"/>
</dbReference>
<gene>
    <name evidence="8" type="ORF">K444DRAFT_695545</name>
</gene>
<dbReference type="GeneID" id="36595960"/>
<feature type="transmembrane region" description="Helical" evidence="7">
    <location>
        <begin position="84"/>
        <end position="110"/>
    </location>
</feature>
<dbReference type="STRING" id="1095630.A0A2J6SXC2"/>
<name>A0A2J6SXC2_9HELO</name>
<dbReference type="OrthoDB" id="2126698at2759"/>
<feature type="region of interest" description="Disordered" evidence="6">
    <location>
        <begin position="1"/>
        <end position="27"/>
    </location>
</feature>
<evidence type="ECO:0000256" key="1">
    <source>
        <dbReference type="ARBA" id="ARBA00004141"/>
    </source>
</evidence>
<feature type="transmembrane region" description="Helical" evidence="7">
    <location>
        <begin position="423"/>
        <end position="450"/>
    </location>
</feature>
<evidence type="ECO:0000256" key="6">
    <source>
        <dbReference type="SAM" id="MobiDB-lite"/>
    </source>
</evidence>
<keyword evidence="9" id="KW-1185">Reference proteome</keyword>
<dbReference type="GO" id="GO:1990961">
    <property type="term" value="P:xenobiotic detoxification by transmembrane export across the plasma membrane"/>
    <property type="evidence" value="ECO:0007669"/>
    <property type="project" value="InterPro"/>
</dbReference>
<dbReference type="NCBIfam" id="TIGR00797">
    <property type="entry name" value="matE"/>
    <property type="match status" value="1"/>
</dbReference>
<feature type="transmembrane region" description="Helical" evidence="7">
    <location>
        <begin position="380"/>
        <end position="403"/>
    </location>
</feature>
<feature type="transmembrane region" description="Helical" evidence="7">
    <location>
        <begin position="167"/>
        <end position="190"/>
    </location>
</feature>
<dbReference type="AlphaFoldDB" id="A0A2J6SXC2"/>
<organism evidence="8 9">
    <name type="scientific">Hyaloscypha bicolor E</name>
    <dbReference type="NCBI Taxonomy" id="1095630"/>
    <lineage>
        <taxon>Eukaryota</taxon>
        <taxon>Fungi</taxon>
        <taxon>Dikarya</taxon>
        <taxon>Ascomycota</taxon>
        <taxon>Pezizomycotina</taxon>
        <taxon>Leotiomycetes</taxon>
        <taxon>Helotiales</taxon>
        <taxon>Hyaloscyphaceae</taxon>
        <taxon>Hyaloscypha</taxon>
        <taxon>Hyaloscypha bicolor</taxon>
    </lineage>
</organism>
<accession>A0A2J6SXC2</accession>
<dbReference type="EMBL" id="KZ613855">
    <property type="protein sequence ID" value="PMD55424.1"/>
    <property type="molecule type" value="Genomic_DNA"/>
</dbReference>
<feature type="transmembrane region" description="Helical" evidence="7">
    <location>
        <begin position="345"/>
        <end position="368"/>
    </location>
</feature>
<evidence type="ECO:0000256" key="4">
    <source>
        <dbReference type="ARBA" id="ARBA00022989"/>
    </source>
</evidence>
<evidence type="ECO:0000313" key="8">
    <source>
        <dbReference type="EMBL" id="PMD55424.1"/>
    </source>
</evidence>
<feature type="transmembrane region" description="Helical" evidence="7">
    <location>
        <begin position="122"/>
        <end position="146"/>
    </location>
</feature>
<dbReference type="GO" id="GO:0042910">
    <property type="term" value="F:xenobiotic transmembrane transporter activity"/>
    <property type="evidence" value="ECO:0007669"/>
    <property type="project" value="InterPro"/>
</dbReference>
<sequence>MSSCCSEDSGWLSASRGGSNNNPPYQGDVAYGTIEYGQAPELKLPYHNYPRPGSQHHDPSSSRADFDEKSIPTAALWKDEIKKIVLSTAPMMLSMLLQTSISVSSIFVVGRMGAQELGAVSLANLTAIITGYCVYQGFSISLDTLCPQAYGAGNFKLVGLHMQRMTAFLLFLTIPIGAFWLNAASVIKFLIPDEHSETAELAGTYLRIVLLGAPGFACFEAGKKFVQAQGLFRATLSVLLICAPLNAVMSWLFVWKLGWGFNGAPISVAITNNLLPLLLALYVRFIAGYECWHPFSRKKIFQNWSPMIRLAIPTFLMLEACFLAWELETIVSSYIGSVELAAQSALASIVSLGYQICTSAAIASSTRISNSVGAGLPRRALVATHVSMGVGVLLGTSNLVLLVCLREKIPLLFTADVEVVAEMMSILPIYAAMGIFDGIVSSCNGIICAVGRPKAAGYSQLFCSWILCLPLGLLLAFVAGWKLLGIWVGCLVAMAVCAAVELWLVVRLDWERALSEAKTRNERCFE</sequence>
<proteinExistence type="inferred from homology"/>
<feature type="transmembrane region" description="Helical" evidence="7">
    <location>
        <begin position="462"/>
        <end position="480"/>
    </location>
</feature>
<feature type="compositionally biased region" description="Basic and acidic residues" evidence="6">
    <location>
        <begin position="55"/>
        <end position="66"/>
    </location>
</feature>
<comment type="subcellular location">
    <subcellularLocation>
        <location evidence="1">Membrane</location>
        <topology evidence="1">Multi-pass membrane protein</topology>
    </subcellularLocation>
</comment>
<dbReference type="GO" id="GO:0015297">
    <property type="term" value="F:antiporter activity"/>
    <property type="evidence" value="ECO:0007669"/>
    <property type="project" value="InterPro"/>
</dbReference>
<keyword evidence="3 7" id="KW-0812">Transmembrane</keyword>
<dbReference type="CDD" id="cd13132">
    <property type="entry name" value="MATE_eukaryotic"/>
    <property type="match status" value="1"/>
</dbReference>
<evidence type="ECO:0000313" key="9">
    <source>
        <dbReference type="Proteomes" id="UP000235371"/>
    </source>
</evidence>
<dbReference type="GO" id="GO:0016020">
    <property type="term" value="C:membrane"/>
    <property type="evidence" value="ECO:0007669"/>
    <property type="project" value="UniProtKB-SubCell"/>
</dbReference>
<dbReference type="InterPro" id="IPR002528">
    <property type="entry name" value="MATE_fam"/>
</dbReference>
<keyword evidence="5 7" id="KW-0472">Membrane</keyword>
<feature type="transmembrane region" description="Helical" evidence="7">
    <location>
        <begin position="231"/>
        <end position="254"/>
    </location>
</feature>
<dbReference type="InParanoid" id="A0A2J6SXC2"/>